<keyword evidence="4" id="KW-1185">Reference proteome</keyword>
<evidence type="ECO:0000313" key="3">
    <source>
        <dbReference type="EMBL" id="KAI1238558.1"/>
    </source>
</evidence>
<comment type="caution">
    <text evidence="2">The sequence shown here is derived from an EMBL/GenBank/DDBJ whole genome shotgun (WGS) entry which is preliminary data.</text>
</comment>
<feature type="region of interest" description="Disordered" evidence="1">
    <location>
        <begin position="810"/>
        <end position="843"/>
    </location>
</feature>
<feature type="compositionally biased region" description="Basic and acidic residues" evidence="1">
    <location>
        <begin position="320"/>
        <end position="331"/>
    </location>
</feature>
<evidence type="ECO:0000313" key="4">
    <source>
        <dbReference type="Proteomes" id="UP000618051"/>
    </source>
</evidence>
<dbReference type="AlphaFoldDB" id="A0A835TUY6"/>
<dbReference type="Proteomes" id="UP000618051">
    <property type="component" value="Unassembled WGS sequence"/>
</dbReference>
<reference evidence="3" key="3">
    <citation type="submission" date="2022-01" db="EMBL/GenBank/DDBJ databases">
        <authorList>
            <person name="Rubenstein D.R."/>
        </authorList>
    </citation>
    <scope>NUCLEOTIDE SEQUENCE</scope>
    <source>
        <strain evidence="3">SS15</strain>
        <tissue evidence="3">Liver</tissue>
    </source>
</reference>
<sequence>MHFYNFIGGKKKDYVVIFFSFCSFSYMQSKRNFRFLHSFLMAKAKQKDKAAALKKGLGKVKAGTQCSQEELHGSVLRYFRNAVKLTLGFSQLYPIAQHHDAAVKCVQNLIFKAVFIYTRLHSGAAADTVKIYVVPCLKSLPAARAGFFYCVLVHTWHFPFGNLTVNVFDLARNPICREKLTYPPVVPSTPSETRGHKPCLQTASKNDRAHGKRRNSRTHGYCSLPCSQLQLAAGLCPTAQETPHHTLHPYLPARGPRHNVDLVRNSDYGQNYLTFHKDNKSFVHAPLCLSGGRQEEFGERRDEAVIGFLIVRQSCVARSDHHSHDLREEPAPGRPAVDGCSCKNGQELAASPSSPLSQLMAVQGTLQAAHTISSIPAPSARFLHFSQASFCSLSTKGHWKMIQGRGGNYKLPPALLPRLGRSVGNLKQCFPAAEHNPTMSGTKNQPRSNTANTIISPGQTTDPVCKWGVFQLCFSSLSFLASTKAGFLLDLFSLIAALHTDTPLLCASPEISSTPLKSTCLSCTGESQQDWQTFIPASRHFRMAGTTSSKILEQNRAAGYLIFNLLRAPGIRQSLSAAGDAELGKEILEISLLECSQAGSFLHSFWLTVRQFSLVFKNKTNMISVSLDLFSGFVTFSGGYLHFSRPEMHSLTKYLLNKIRLNFSCSYLCTSVLRLKHKEEPEDKKKWKGRKITGKMPPIPAPQEGAHNYSHNYSLSFDVPSGIGCPPHVALQLLQCRGLPVQGHLPRQHPLPCMEQVLCHPPVLLPKRGLDSTREGKKVQAKSWKVLVQQPPRGCEEQAELREAAACQAQPQALDEGESKHQGNRPSWTRAKREGQMWGDQESLSDLKPQACYENAETWNNCYLPVSSEGRHPAGTPPPPTSPTVLQLVKLPAKGVCLVTGLSQPQTRISPGGLFYTNESEATGSPCISGCEKSLRSKRAGNSFLRMSKGPDCFSKAVFHTLVLAKENFQTDSERSVDSVIWGHPRDSWSSGQLQKDTGCLRCVACCLHNCKTASRWTETTYKKAELSKLFELKDTEGKEAAAMPSRPEVSSRAWTGKM</sequence>
<protein>
    <submittedName>
        <fullName evidence="2">Uncharacterized protein</fullName>
    </submittedName>
</protein>
<feature type="region of interest" description="Disordered" evidence="1">
    <location>
        <begin position="187"/>
        <end position="216"/>
    </location>
</feature>
<dbReference type="EMBL" id="JADDUC010000070">
    <property type="protein sequence ID" value="KAG0120077.1"/>
    <property type="molecule type" value="Genomic_DNA"/>
</dbReference>
<organism evidence="2">
    <name type="scientific">Lamprotornis superbus</name>
    <dbReference type="NCBI Taxonomy" id="245042"/>
    <lineage>
        <taxon>Eukaryota</taxon>
        <taxon>Metazoa</taxon>
        <taxon>Chordata</taxon>
        <taxon>Craniata</taxon>
        <taxon>Vertebrata</taxon>
        <taxon>Euteleostomi</taxon>
        <taxon>Archelosauria</taxon>
        <taxon>Archosauria</taxon>
        <taxon>Dinosauria</taxon>
        <taxon>Saurischia</taxon>
        <taxon>Theropoda</taxon>
        <taxon>Coelurosauria</taxon>
        <taxon>Aves</taxon>
        <taxon>Neognathae</taxon>
        <taxon>Neoaves</taxon>
        <taxon>Telluraves</taxon>
        <taxon>Australaves</taxon>
        <taxon>Passeriformes</taxon>
        <taxon>Sturnidae</taxon>
        <taxon>Lamprotornis</taxon>
    </lineage>
</organism>
<accession>A0A835TUY6</accession>
<reference evidence="3 4" key="2">
    <citation type="journal article" date="2021" name="J. Hered.">
        <title>Feather Gene Expression Elucidates the Developmental Basis of Plumage Iridescence in African Starlings.</title>
        <authorList>
            <person name="Rubenstein D.R."/>
            <person name="Corvelo A."/>
            <person name="MacManes M.D."/>
            <person name="Maia R."/>
            <person name="Narzisi G."/>
            <person name="Rousaki A."/>
            <person name="Vandenabeele P."/>
            <person name="Shawkey M.D."/>
            <person name="Solomon J."/>
        </authorList>
    </citation>
    <scope>NUCLEOTIDE SEQUENCE [LARGE SCALE GENOMIC DNA]</scope>
    <source>
        <strain evidence="3">SS15</strain>
    </source>
</reference>
<evidence type="ECO:0000256" key="1">
    <source>
        <dbReference type="SAM" id="MobiDB-lite"/>
    </source>
</evidence>
<feature type="region of interest" description="Disordered" evidence="1">
    <location>
        <begin position="320"/>
        <end position="339"/>
    </location>
</feature>
<gene>
    <name evidence="3" type="ORF">IHE44_0013292</name>
    <name evidence="2" type="ORF">IHE44_013071</name>
</gene>
<reference evidence="2" key="1">
    <citation type="submission" date="2020-10" db="EMBL/GenBank/DDBJ databases">
        <title>Feather gene expression reveals the developmental basis of iridescence in African starlings.</title>
        <authorList>
            <person name="Rubenstein D.R."/>
        </authorList>
    </citation>
    <scope>NUCLEOTIDE SEQUENCE</scope>
    <source>
        <strain evidence="2">SS15</strain>
        <tissue evidence="2">Liver</tissue>
    </source>
</reference>
<feature type="region of interest" description="Disordered" evidence="1">
    <location>
        <begin position="1038"/>
        <end position="1059"/>
    </location>
</feature>
<dbReference type="EMBL" id="JADDUC020000006">
    <property type="protein sequence ID" value="KAI1238558.1"/>
    <property type="molecule type" value="Genomic_DNA"/>
</dbReference>
<name>A0A835TUY6_9PASS</name>
<proteinExistence type="predicted"/>
<evidence type="ECO:0000313" key="2">
    <source>
        <dbReference type="EMBL" id="KAG0120077.1"/>
    </source>
</evidence>